<feature type="transmembrane region" description="Helical" evidence="9">
    <location>
        <begin position="221"/>
        <end position="240"/>
    </location>
</feature>
<dbReference type="NCBIfam" id="TIGR01620">
    <property type="entry name" value="hyp_HI0043"/>
    <property type="match status" value="1"/>
</dbReference>
<evidence type="ECO:0000313" key="11">
    <source>
        <dbReference type="Proteomes" id="UP001203423"/>
    </source>
</evidence>
<comment type="subcellular location">
    <subcellularLocation>
        <location evidence="1">Cell inner membrane</location>
        <topology evidence="1">Multi-pass membrane protein</topology>
    </subcellularLocation>
</comment>
<dbReference type="InterPro" id="IPR021147">
    <property type="entry name" value="DUF697"/>
</dbReference>
<dbReference type="InterPro" id="IPR006507">
    <property type="entry name" value="UPF0283"/>
</dbReference>
<name>A0ABT0L977_9GAMM</name>
<keyword evidence="4" id="KW-0997">Cell inner membrane</keyword>
<evidence type="ECO:0000256" key="8">
    <source>
        <dbReference type="SAM" id="MobiDB-lite"/>
    </source>
</evidence>
<feature type="region of interest" description="Disordered" evidence="8">
    <location>
        <begin position="1"/>
        <end position="23"/>
    </location>
</feature>
<sequence>MTRETSDFIKPKQTFSSHADPSEAVLKPSQHFDDVDVLEDKESQEQSADGTFSDDILDMLAADEGLLKERTRPKKGVSWLAKLTLLALFLLISSELYLGLQSTWVQSSWLFSLYSSVILLVGVGTLKLIFTEWRKLLKLKGVEETQQIGMRLSESMQMGEADTFIEGIVTHLPPSKATEAYYSSCKDDHNDAEKLILFDQLILQDRDEIAKKLVRRFAAQSALLLAASPLAVLDMAFMLWRNQRMINELAACYGIELGYCSRIKLIRGILMNIIYAGTSEIITDVGTQLLSVEMSGKLSARLAQGLGGGLLTARLGYQAMALCRPLAFDGHSKPKLSHIHKELLLELKALSSSAFPVNTHRTSRQRKKDFTP</sequence>
<keyword evidence="6 9" id="KW-1133">Transmembrane helix</keyword>
<accession>A0ABT0L977</accession>
<evidence type="ECO:0000256" key="7">
    <source>
        <dbReference type="ARBA" id="ARBA00023136"/>
    </source>
</evidence>
<dbReference type="EMBL" id="JAKIKS010000014">
    <property type="protein sequence ID" value="MCL1123925.1"/>
    <property type="molecule type" value="Genomic_DNA"/>
</dbReference>
<organism evidence="10 11">
    <name type="scientific">Shewanella surugensis</name>
    <dbReference type="NCBI Taxonomy" id="212020"/>
    <lineage>
        <taxon>Bacteria</taxon>
        <taxon>Pseudomonadati</taxon>
        <taxon>Pseudomonadota</taxon>
        <taxon>Gammaproteobacteria</taxon>
        <taxon>Alteromonadales</taxon>
        <taxon>Shewanellaceae</taxon>
        <taxon>Shewanella</taxon>
    </lineage>
</organism>
<reference evidence="10 11" key="1">
    <citation type="submission" date="2022-01" db="EMBL/GenBank/DDBJ databases">
        <title>Whole genome-based taxonomy of the Shewanellaceae.</title>
        <authorList>
            <person name="Martin-Rodriguez A.J."/>
        </authorList>
    </citation>
    <scope>NUCLEOTIDE SEQUENCE [LARGE SCALE GENOMIC DNA]</scope>
    <source>
        <strain evidence="10 11">DSM 17177</strain>
    </source>
</reference>
<dbReference type="Pfam" id="PF05128">
    <property type="entry name" value="DUF697"/>
    <property type="match status" value="1"/>
</dbReference>
<evidence type="ECO:0000256" key="9">
    <source>
        <dbReference type="SAM" id="Phobius"/>
    </source>
</evidence>
<evidence type="ECO:0000256" key="6">
    <source>
        <dbReference type="ARBA" id="ARBA00022989"/>
    </source>
</evidence>
<comment type="caution">
    <text evidence="10">The sequence shown here is derived from an EMBL/GenBank/DDBJ whole genome shotgun (WGS) entry which is preliminary data.</text>
</comment>
<keyword evidence="7 9" id="KW-0472">Membrane</keyword>
<dbReference type="PANTHER" id="PTHR39342">
    <property type="entry name" value="UPF0283 MEMBRANE PROTEIN YCJF"/>
    <property type="match status" value="1"/>
</dbReference>
<keyword evidence="3" id="KW-1003">Cell membrane</keyword>
<evidence type="ECO:0000256" key="1">
    <source>
        <dbReference type="ARBA" id="ARBA00004429"/>
    </source>
</evidence>
<evidence type="ECO:0000256" key="3">
    <source>
        <dbReference type="ARBA" id="ARBA00022475"/>
    </source>
</evidence>
<dbReference type="PANTHER" id="PTHR39342:SF1">
    <property type="entry name" value="UPF0283 MEMBRANE PROTEIN YCJF"/>
    <property type="match status" value="1"/>
</dbReference>
<evidence type="ECO:0000256" key="4">
    <source>
        <dbReference type="ARBA" id="ARBA00022519"/>
    </source>
</evidence>
<proteinExistence type="inferred from homology"/>
<feature type="compositionally biased region" description="Basic and acidic residues" evidence="8">
    <location>
        <begin position="1"/>
        <end position="10"/>
    </location>
</feature>
<evidence type="ECO:0000256" key="5">
    <source>
        <dbReference type="ARBA" id="ARBA00022692"/>
    </source>
</evidence>
<gene>
    <name evidence="10" type="ORF">L2764_05365</name>
</gene>
<dbReference type="Proteomes" id="UP001203423">
    <property type="component" value="Unassembled WGS sequence"/>
</dbReference>
<feature type="transmembrane region" description="Helical" evidence="9">
    <location>
        <begin position="109"/>
        <end position="130"/>
    </location>
</feature>
<evidence type="ECO:0000256" key="2">
    <source>
        <dbReference type="ARBA" id="ARBA00008255"/>
    </source>
</evidence>
<protein>
    <submittedName>
        <fullName evidence="10">YcjF family protein</fullName>
    </submittedName>
</protein>
<evidence type="ECO:0000313" key="10">
    <source>
        <dbReference type="EMBL" id="MCL1123925.1"/>
    </source>
</evidence>
<feature type="transmembrane region" description="Helical" evidence="9">
    <location>
        <begin position="77"/>
        <end position="97"/>
    </location>
</feature>
<keyword evidence="5 9" id="KW-0812">Transmembrane</keyword>
<keyword evidence="11" id="KW-1185">Reference proteome</keyword>
<comment type="similarity">
    <text evidence="2">Belongs to the UPF0283 family.</text>
</comment>